<dbReference type="PANTHER" id="PTHR36833:SF1">
    <property type="entry name" value="INTEGRAL MEMBRANE TRANSPORT PROTEIN"/>
    <property type="match status" value="1"/>
</dbReference>
<feature type="transmembrane region" description="Helical" evidence="1">
    <location>
        <begin position="60"/>
        <end position="79"/>
    </location>
</feature>
<reference evidence="2 3" key="1">
    <citation type="journal article" date="2015" name="Genome Announc.">
        <title>Expanding the biotechnology potential of lactobacilli through comparative genomics of 213 strains and associated genera.</title>
        <authorList>
            <person name="Sun Z."/>
            <person name="Harris H.M."/>
            <person name="McCann A."/>
            <person name="Guo C."/>
            <person name="Argimon S."/>
            <person name="Zhang W."/>
            <person name="Yang X."/>
            <person name="Jeffery I.B."/>
            <person name="Cooney J.C."/>
            <person name="Kagawa T.F."/>
            <person name="Liu W."/>
            <person name="Song Y."/>
            <person name="Salvetti E."/>
            <person name="Wrobel A."/>
            <person name="Rasinkangas P."/>
            <person name="Parkhill J."/>
            <person name="Rea M.C."/>
            <person name="O'Sullivan O."/>
            <person name="Ritari J."/>
            <person name="Douillard F.P."/>
            <person name="Paul Ross R."/>
            <person name="Yang R."/>
            <person name="Briner A.E."/>
            <person name="Felis G.E."/>
            <person name="de Vos W.M."/>
            <person name="Barrangou R."/>
            <person name="Klaenhammer T.R."/>
            <person name="Caufield P.W."/>
            <person name="Cui Y."/>
            <person name="Zhang H."/>
            <person name="O'Toole P.W."/>
        </authorList>
    </citation>
    <scope>NUCLEOTIDE SEQUENCE [LARGE SCALE GENOMIC DNA]</scope>
    <source>
        <strain evidence="2 3">DSM 20014</strain>
    </source>
</reference>
<protein>
    <submittedName>
        <fullName evidence="2">ABC transporter permease</fullName>
    </submittedName>
</protein>
<feature type="transmembrane region" description="Helical" evidence="1">
    <location>
        <begin position="140"/>
        <end position="164"/>
    </location>
</feature>
<dbReference type="RefSeq" id="WP_057787536.1">
    <property type="nucleotide sequence ID" value="NZ_JQCD01000024.1"/>
</dbReference>
<dbReference type="OrthoDB" id="3818833at2"/>
<name>A0A0R2JHM1_9LACO</name>
<feature type="transmembrane region" description="Helical" evidence="1">
    <location>
        <begin position="197"/>
        <end position="216"/>
    </location>
</feature>
<gene>
    <name evidence="2" type="ORF">IV67_GL000325</name>
</gene>
<dbReference type="InterPro" id="IPR010390">
    <property type="entry name" value="ABC-2_transporter-like"/>
</dbReference>
<dbReference type="PATRIC" id="fig|1620.3.peg.330"/>
<keyword evidence="1" id="KW-1133">Transmembrane helix</keyword>
<feature type="transmembrane region" description="Helical" evidence="1">
    <location>
        <begin position="115"/>
        <end position="133"/>
    </location>
</feature>
<accession>A0A0R2JHM1</accession>
<dbReference type="PANTHER" id="PTHR36833">
    <property type="entry name" value="SLR0610 PROTEIN-RELATED"/>
    <property type="match status" value="1"/>
</dbReference>
<dbReference type="AlphaFoldDB" id="A0A0R2JHM1"/>
<feature type="transmembrane region" description="Helical" evidence="1">
    <location>
        <begin position="228"/>
        <end position="248"/>
    </location>
</feature>
<evidence type="ECO:0000313" key="2">
    <source>
        <dbReference type="EMBL" id="KRN76816.1"/>
    </source>
</evidence>
<organism evidence="2 3">
    <name type="scientific">Weissella minor</name>
    <dbReference type="NCBI Taxonomy" id="1620"/>
    <lineage>
        <taxon>Bacteria</taxon>
        <taxon>Bacillati</taxon>
        <taxon>Bacillota</taxon>
        <taxon>Bacilli</taxon>
        <taxon>Lactobacillales</taxon>
        <taxon>Lactobacillaceae</taxon>
        <taxon>Weissella</taxon>
    </lineage>
</organism>
<dbReference type="Proteomes" id="UP000051673">
    <property type="component" value="Unassembled WGS sequence"/>
</dbReference>
<proteinExistence type="predicted"/>
<feature type="transmembrane region" description="Helical" evidence="1">
    <location>
        <begin position="20"/>
        <end position="48"/>
    </location>
</feature>
<sequence>MTFSLYTILAKQSLKEFTTYRMTSIMVVIFGFMFTLIEVIAGAVYYSFNNTIGGFSFEQYELMIVSLASITYTYQFLFIGAHEALAEDIIEGDLDYIFLRPINSYFYYALRRLDFPSLINLIVYIPVSIYLLIKFDLTPLDWLLVALFYVVGVLFVFAMNQLVIEVSFWKDNMTALNGVPEYLIDSANRPAKIYPKFIRMFLVNVIPVLALSNGIVNLTHVHIHSALSLLLPLLVMTILLLIGSYYIWNIGLKRYSSAS</sequence>
<dbReference type="STRING" id="1620.IV67_GL000325"/>
<dbReference type="EMBL" id="JQCD01000024">
    <property type="protein sequence ID" value="KRN76816.1"/>
    <property type="molecule type" value="Genomic_DNA"/>
</dbReference>
<evidence type="ECO:0000313" key="3">
    <source>
        <dbReference type="Proteomes" id="UP000051673"/>
    </source>
</evidence>
<comment type="caution">
    <text evidence="2">The sequence shown here is derived from an EMBL/GenBank/DDBJ whole genome shotgun (WGS) entry which is preliminary data.</text>
</comment>
<dbReference type="Pfam" id="PF06182">
    <property type="entry name" value="ABC2_membrane_6"/>
    <property type="match status" value="1"/>
</dbReference>
<keyword evidence="1" id="KW-0812">Transmembrane</keyword>
<keyword evidence="3" id="KW-1185">Reference proteome</keyword>
<keyword evidence="1" id="KW-0472">Membrane</keyword>
<evidence type="ECO:0000256" key="1">
    <source>
        <dbReference type="SAM" id="Phobius"/>
    </source>
</evidence>